<dbReference type="Pfam" id="PF00069">
    <property type="entry name" value="Pkinase"/>
    <property type="match status" value="1"/>
</dbReference>
<keyword evidence="7" id="KW-0472">Membrane</keyword>
<organism evidence="9 10">
    <name type="scientific">Lactuca sativa</name>
    <name type="common">Garden lettuce</name>
    <dbReference type="NCBI Taxonomy" id="4236"/>
    <lineage>
        <taxon>Eukaryota</taxon>
        <taxon>Viridiplantae</taxon>
        <taxon>Streptophyta</taxon>
        <taxon>Embryophyta</taxon>
        <taxon>Tracheophyta</taxon>
        <taxon>Spermatophyta</taxon>
        <taxon>Magnoliopsida</taxon>
        <taxon>eudicotyledons</taxon>
        <taxon>Gunneridae</taxon>
        <taxon>Pentapetalae</taxon>
        <taxon>asterids</taxon>
        <taxon>campanulids</taxon>
        <taxon>Asterales</taxon>
        <taxon>Asteraceae</taxon>
        <taxon>Cichorioideae</taxon>
        <taxon>Cichorieae</taxon>
        <taxon>Lactucinae</taxon>
        <taxon>Lactuca</taxon>
    </lineage>
</organism>
<keyword evidence="10" id="KW-1185">Reference proteome</keyword>
<keyword evidence="6" id="KW-0723">Serine/threonine-protein kinase</keyword>
<reference evidence="9 10" key="1">
    <citation type="journal article" date="2017" name="Nat. Commun.">
        <title>Genome assembly with in vitro proximity ligation data and whole-genome triplication in lettuce.</title>
        <authorList>
            <person name="Reyes-Chin-Wo S."/>
            <person name="Wang Z."/>
            <person name="Yang X."/>
            <person name="Kozik A."/>
            <person name="Arikit S."/>
            <person name="Song C."/>
            <person name="Xia L."/>
            <person name="Froenicke L."/>
            <person name="Lavelle D.O."/>
            <person name="Truco M.J."/>
            <person name="Xia R."/>
            <person name="Zhu S."/>
            <person name="Xu C."/>
            <person name="Xu H."/>
            <person name="Xu X."/>
            <person name="Cox K."/>
            <person name="Korf I."/>
            <person name="Meyers B.C."/>
            <person name="Michelmore R.W."/>
        </authorList>
    </citation>
    <scope>NUCLEOTIDE SEQUENCE [LARGE SCALE GENOMIC DNA]</scope>
    <source>
        <strain evidence="10">cv. Salinas</strain>
        <tissue evidence="9">Seedlings</tissue>
    </source>
</reference>
<evidence type="ECO:0000313" key="10">
    <source>
        <dbReference type="Proteomes" id="UP000235145"/>
    </source>
</evidence>
<feature type="domain" description="Protein kinase" evidence="8">
    <location>
        <begin position="48"/>
        <end position="323"/>
    </location>
</feature>
<dbReference type="InterPro" id="IPR017441">
    <property type="entry name" value="Protein_kinase_ATP_BS"/>
</dbReference>
<dbReference type="EMBL" id="NBSK02000005">
    <property type="protein sequence ID" value="KAJ0202762.1"/>
    <property type="molecule type" value="Genomic_DNA"/>
</dbReference>
<feature type="transmembrane region" description="Helical" evidence="7">
    <location>
        <begin position="7"/>
        <end position="24"/>
    </location>
</feature>
<evidence type="ECO:0000256" key="2">
    <source>
        <dbReference type="ARBA" id="ARBA00022741"/>
    </source>
</evidence>
<evidence type="ECO:0000256" key="4">
    <source>
        <dbReference type="ARBA" id="ARBA00022840"/>
    </source>
</evidence>
<accession>A0A9R1V9A3</accession>
<comment type="similarity">
    <text evidence="6">Belongs to the protein kinase superfamily.</text>
</comment>
<gene>
    <name evidence="9" type="ORF">LSAT_V11C500248310</name>
</gene>
<dbReference type="Proteomes" id="UP000235145">
    <property type="component" value="Unassembled WGS sequence"/>
</dbReference>
<dbReference type="PROSITE" id="PS00107">
    <property type="entry name" value="PROTEIN_KINASE_ATP"/>
    <property type="match status" value="1"/>
</dbReference>
<keyword evidence="4 5" id="KW-0067">ATP-binding</keyword>
<evidence type="ECO:0000256" key="6">
    <source>
        <dbReference type="RuleBase" id="RU000304"/>
    </source>
</evidence>
<protein>
    <recommendedName>
        <fullName evidence="8">Protein kinase domain-containing protein</fullName>
    </recommendedName>
</protein>
<dbReference type="GO" id="GO:0004672">
    <property type="term" value="F:protein kinase activity"/>
    <property type="evidence" value="ECO:0000318"/>
    <property type="project" value="GO_Central"/>
</dbReference>
<dbReference type="PANTHER" id="PTHR27003:SF359">
    <property type="entry name" value="SERINE_THREONINE-PROTEIN KINASE UNC-51-RELATED"/>
    <property type="match status" value="1"/>
</dbReference>
<evidence type="ECO:0000259" key="8">
    <source>
        <dbReference type="PROSITE" id="PS50011"/>
    </source>
</evidence>
<keyword evidence="2 5" id="KW-0547">Nucleotide-binding</keyword>
<dbReference type="GO" id="GO:0004674">
    <property type="term" value="F:protein serine/threonine kinase activity"/>
    <property type="evidence" value="ECO:0007669"/>
    <property type="project" value="UniProtKB-KW"/>
</dbReference>
<sequence length="460" mass="52068">MGDEHPLYCFLALPIILLLGRHILNGKKIYTEGTKISLHAIKLATNNFSKNKCIGEGGFAKVYIAEQVHSEGYIMTVAVKRLNLTNEAGNRGFKNERKLSQYRNGNIVNLLGYCDDENEKILVYEYAAKRSLDFYLNNNDLKWVGRLKICIGAARGLVYLHNPDGYQESIWHLDIKSGNILLDENWNAKVTDFGLSKFIVANQKNKSPISGAVGTPGYCDPVYIETGSPAKESDVYSFGVVLFEMLCGRLNTPNKYEHRSLAELTRNCYEKSDLSGIIFGNIKDEISPSSLRAFVTIAYRCLKRDREERPSMKEILTTLETALERQVSPLHLTPPPTLSSKSINEYQRSLKPLLWETTRATVGSLWDVSHKHGSRAPEMDITELDRLFSKYKDNAQLDYETPKLENLFWVHPDRASSCKIMLQDINLHVADIIVSSLINNYECAEFGMEPKKPTTEPSQN</sequence>
<dbReference type="InterPro" id="IPR045272">
    <property type="entry name" value="ANXUR1/2-like"/>
</dbReference>
<evidence type="ECO:0000256" key="3">
    <source>
        <dbReference type="ARBA" id="ARBA00022777"/>
    </source>
</evidence>
<dbReference type="SMART" id="SM00220">
    <property type="entry name" value="S_TKc"/>
    <property type="match status" value="1"/>
</dbReference>
<dbReference type="InterPro" id="IPR008271">
    <property type="entry name" value="Ser/Thr_kinase_AS"/>
</dbReference>
<proteinExistence type="inferred from homology"/>
<name>A0A9R1V9A3_LACSA</name>
<dbReference type="InterPro" id="IPR000719">
    <property type="entry name" value="Prot_kinase_dom"/>
</dbReference>
<keyword evidence="3" id="KW-0418">Kinase</keyword>
<dbReference type="PANTHER" id="PTHR27003">
    <property type="entry name" value="OS07G0166700 PROTEIN"/>
    <property type="match status" value="1"/>
</dbReference>
<evidence type="ECO:0000256" key="5">
    <source>
        <dbReference type="PROSITE-ProRule" id="PRU10141"/>
    </source>
</evidence>
<keyword evidence="7" id="KW-0812">Transmembrane</keyword>
<dbReference type="Gene3D" id="1.20.58.2220">
    <property type="entry name" value="Formin, FH2 domain"/>
    <property type="match status" value="1"/>
</dbReference>
<dbReference type="InterPro" id="IPR011009">
    <property type="entry name" value="Kinase-like_dom_sf"/>
</dbReference>
<dbReference type="InterPro" id="IPR042201">
    <property type="entry name" value="FH2_Formin_sf"/>
</dbReference>
<keyword evidence="7" id="KW-1133">Transmembrane helix</keyword>
<evidence type="ECO:0000256" key="1">
    <source>
        <dbReference type="ARBA" id="ARBA00022679"/>
    </source>
</evidence>
<evidence type="ECO:0000256" key="7">
    <source>
        <dbReference type="SAM" id="Phobius"/>
    </source>
</evidence>
<dbReference type="Gene3D" id="3.30.200.20">
    <property type="entry name" value="Phosphorylase Kinase, domain 1"/>
    <property type="match status" value="1"/>
</dbReference>
<keyword evidence="1" id="KW-0808">Transferase</keyword>
<evidence type="ECO:0000313" key="9">
    <source>
        <dbReference type="EMBL" id="KAJ0202762.1"/>
    </source>
</evidence>
<dbReference type="AlphaFoldDB" id="A0A9R1V9A3"/>
<dbReference type="GO" id="GO:0005524">
    <property type="term" value="F:ATP binding"/>
    <property type="evidence" value="ECO:0007669"/>
    <property type="project" value="UniProtKB-UniRule"/>
</dbReference>
<dbReference type="SUPFAM" id="SSF56112">
    <property type="entry name" value="Protein kinase-like (PK-like)"/>
    <property type="match status" value="1"/>
</dbReference>
<dbReference type="GO" id="GO:0005886">
    <property type="term" value="C:plasma membrane"/>
    <property type="evidence" value="ECO:0000318"/>
    <property type="project" value="GO_Central"/>
</dbReference>
<dbReference type="GO" id="GO:0004714">
    <property type="term" value="F:transmembrane receptor protein tyrosine kinase activity"/>
    <property type="evidence" value="ECO:0007669"/>
    <property type="project" value="InterPro"/>
</dbReference>
<comment type="caution">
    <text evidence="9">The sequence shown here is derived from an EMBL/GenBank/DDBJ whole genome shotgun (WGS) entry which is preliminary data.</text>
</comment>
<feature type="binding site" evidence="5">
    <location>
        <position position="80"/>
    </location>
    <ligand>
        <name>ATP</name>
        <dbReference type="ChEBI" id="CHEBI:30616"/>
    </ligand>
</feature>
<dbReference type="PROSITE" id="PS00108">
    <property type="entry name" value="PROTEIN_KINASE_ST"/>
    <property type="match status" value="1"/>
</dbReference>
<dbReference type="PROSITE" id="PS50011">
    <property type="entry name" value="PROTEIN_KINASE_DOM"/>
    <property type="match status" value="1"/>
</dbReference>
<dbReference type="Gene3D" id="1.10.510.10">
    <property type="entry name" value="Transferase(Phosphotransferase) domain 1"/>
    <property type="match status" value="1"/>
</dbReference>